<keyword evidence="2" id="KW-0732">Signal</keyword>
<dbReference type="InParanoid" id="F0YDV9"/>
<keyword evidence="4" id="KW-1185">Reference proteome</keyword>
<name>F0YDV9_AURAN</name>
<reference evidence="3 4" key="1">
    <citation type="journal article" date="2011" name="Proc. Natl. Acad. Sci. U.S.A.">
        <title>Niche of harmful alga Aureococcus anophagefferens revealed through ecogenomics.</title>
        <authorList>
            <person name="Gobler C.J."/>
            <person name="Berry D.L."/>
            <person name="Dyhrman S.T."/>
            <person name="Wilhelm S.W."/>
            <person name="Salamov A."/>
            <person name="Lobanov A.V."/>
            <person name="Zhang Y."/>
            <person name="Collier J.L."/>
            <person name="Wurch L.L."/>
            <person name="Kustka A.B."/>
            <person name="Dill B.D."/>
            <person name="Shah M."/>
            <person name="VerBerkmoes N.C."/>
            <person name="Kuo A."/>
            <person name="Terry A."/>
            <person name="Pangilinan J."/>
            <person name="Lindquist E.A."/>
            <person name="Lucas S."/>
            <person name="Paulsen I.T."/>
            <person name="Hattenrath-Lehmann T.K."/>
            <person name="Talmage S.C."/>
            <person name="Walker E.A."/>
            <person name="Koch F."/>
            <person name="Burson A.M."/>
            <person name="Marcoval M.A."/>
            <person name="Tang Y.Z."/>
            <person name="Lecleir G.R."/>
            <person name="Coyne K.J."/>
            <person name="Berg G.M."/>
            <person name="Bertrand E.M."/>
            <person name="Saito M.A."/>
            <person name="Gladyshev V.N."/>
            <person name="Grigoriev I.V."/>
        </authorList>
    </citation>
    <scope>NUCLEOTIDE SEQUENCE [LARGE SCALE GENOMIC DNA]</scope>
    <source>
        <strain evidence="4">CCMP 1984</strain>
    </source>
</reference>
<evidence type="ECO:0000256" key="1">
    <source>
        <dbReference type="SAM" id="MobiDB-lite"/>
    </source>
</evidence>
<dbReference type="GeneID" id="20225284"/>
<dbReference type="KEGG" id="aaf:AURANDRAFT_65335"/>
<dbReference type="AlphaFoldDB" id="F0YDV9"/>
<sequence>MMRPRRLLLLVIAGVLAVDAFRMAPRPRPPSALAAKKKKRRKSGAAKPSSAAEAPVAPPAFAFPTAEAIGAPMDGAEVTAPARDVSPAVAKMEALEAARAAAAAADSNAAALAGDAKDLIVDEPGKLFGSSVDAQLEARRAGGAPKRARKAAPEPAEDRGGFALPKFELPETDAVARQLGGRKPDDPLDAFDYGIGGIVKRSVFFLGISAFVFDLYLNSPFFERAAEPPALTAAKEEMAKYQPEKDGGD</sequence>
<accession>F0YDV9</accession>
<evidence type="ECO:0000313" key="3">
    <source>
        <dbReference type="EMBL" id="EGB06853.1"/>
    </source>
</evidence>
<proteinExistence type="predicted"/>
<feature type="region of interest" description="Disordered" evidence="1">
    <location>
        <begin position="27"/>
        <end position="58"/>
    </location>
</feature>
<feature type="signal peptide" evidence="2">
    <location>
        <begin position="1"/>
        <end position="20"/>
    </location>
</feature>
<dbReference type="EMBL" id="GL833133">
    <property type="protein sequence ID" value="EGB06853.1"/>
    <property type="molecule type" value="Genomic_DNA"/>
</dbReference>
<evidence type="ECO:0000256" key="2">
    <source>
        <dbReference type="SAM" id="SignalP"/>
    </source>
</evidence>
<evidence type="ECO:0000313" key="4">
    <source>
        <dbReference type="Proteomes" id="UP000002729"/>
    </source>
</evidence>
<dbReference type="Proteomes" id="UP000002729">
    <property type="component" value="Unassembled WGS sequence"/>
</dbReference>
<feature type="compositionally biased region" description="Low complexity" evidence="1">
    <location>
        <begin position="45"/>
        <end position="58"/>
    </location>
</feature>
<feature type="chain" id="PRO_5030168598" evidence="2">
    <location>
        <begin position="21"/>
        <end position="249"/>
    </location>
</feature>
<feature type="compositionally biased region" description="Basic residues" evidence="1">
    <location>
        <begin position="35"/>
        <end position="44"/>
    </location>
</feature>
<gene>
    <name evidence="3" type="ORF">AURANDRAFT_65335</name>
</gene>
<protein>
    <submittedName>
        <fullName evidence="3">Uncharacterized protein</fullName>
    </submittedName>
</protein>
<feature type="region of interest" description="Disordered" evidence="1">
    <location>
        <begin position="138"/>
        <end position="163"/>
    </location>
</feature>
<dbReference type="RefSeq" id="XP_009038598.1">
    <property type="nucleotide sequence ID" value="XM_009040350.1"/>
</dbReference>
<organism evidence="4">
    <name type="scientific">Aureococcus anophagefferens</name>
    <name type="common">Harmful bloom alga</name>
    <dbReference type="NCBI Taxonomy" id="44056"/>
    <lineage>
        <taxon>Eukaryota</taxon>
        <taxon>Sar</taxon>
        <taxon>Stramenopiles</taxon>
        <taxon>Ochrophyta</taxon>
        <taxon>Pelagophyceae</taxon>
        <taxon>Pelagomonadales</taxon>
        <taxon>Pelagomonadaceae</taxon>
        <taxon>Aureococcus</taxon>
    </lineage>
</organism>